<dbReference type="Gene3D" id="3.40.50.300">
    <property type="entry name" value="P-loop containing nucleotide triphosphate hydrolases"/>
    <property type="match status" value="1"/>
</dbReference>
<dbReference type="AlphaFoldDB" id="A0AAD7LM98"/>
<dbReference type="SUPFAM" id="SSF52540">
    <property type="entry name" value="P-loop containing nucleoside triphosphate hydrolases"/>
    <property type="match status" value="1"/>
</dbReference>
<dbReference type="GO" id="GO:0006952">
    <property type="term" value="P:defense response"/>
    <property type="evidence" value="ECO:0007669"/>
    <property type="project" value="UniProtKB-KW"/>
</dbReference>
<dbReference type="Pfam" id="PF00931">
    <property type="entry name" value="NB-ARC"/>
    <property type="match status" value="1"/>
</dbReference>
<keyword evidence="7" id="KW-1185">Reference proteome</keyword>
<dbReference type="EMBL" id="JARAOO010000008">
    <property type="protein sequence ID" value="KAJ7960756.1"/>
    <property type="molecule type" value="Genomic_DNA"/>
</dbReference>
<evidence type="ECO:0000259" key="5">
    <source>
        <dbReference type="Pfam" id="PF00931"/>
    </source>
</evidence>
<name>A0AAD7LM98_QUISA</name>
<dbReference type="Gene3D" id="1.10.8.430">
    <property type="entry name" value="Helical domain of apoptotic protease-activating factors"/>
    <property type="match status" value="1"/>
</dbReference>
<dbReference type="GO" id="GO:0005524">
    <property type="term" value="F:ATP binding"/>
    <property type="evidence" value="ECO:0007669"/>
    <property type="project" value="UniProtKB-KW"/>
</dbReference>
<evidence type="ECO:0000313" key="6">
    <source>
        <dbReference type="EMBL" id="KAJ7960756.1"/>
    </source>
</evidence>
<evidence type="ECO:0000313" key="7">
    <source>
        <dbReference type="Proteomes" id="UP001163823"/>
    </source>
</evidence>
<dbReference type="KEGG" id="qsa:O6P43_021156"/>
<dbReference type="InterPro" id="IPR027417">
    <property type="entry name" value="P-loop_NTPase"/>
</dbReference>
<dbReference type="PANTHER" id="PTHR33463">
    <property type="entry name" value="NB-ARC DOMAIN-CONTAINING PROTEIN-RELATED"/>
    <property type="match status" value="1"/>
</dbReference>
<evidence type="ECO:0000256" key="3">
    <source>
        <dbReference type="ARBA" id="ARBA00022840"/>
    </source>
</evidence>
<gene>
    <name evidence="6" type="ORF">O6P43_021156</name>
</gene>
<evidence type="ECO:0000256" key="4">
    <source>
        <dbReference type="SAM" id="Coils"/>
    </source>
</evidence>
<dbReference type="PANTHER" id="PTHR33463:SF198">
    <property type="entry name" value="RPP4C3"/>
    <property type="match status" value="1"/>
</dbReference>
<feature type="coiled-coil region" evidence="4">
    <location>
        <begin position="34"/>
        <end position="68"/>
    </location>
</feature>
<dbReference type="InterPro" id="IPR050905">
    <property type="entry name" value="Plant_NBS-LRR"/>
</dbReference>
<reference evidence="6" key="1">
    <citation type="journal article" date="2023" name="Science">
        <title>Elucidation of the pathway for biosynthesis of saponin adjuvants from the soapbark tree.</title>
        <authorList>
            <person name="Reed J."/>
            <person name="Orme A."/>
            <person name="El-Demerdash A."/>
            <person name="Owen C."/>
            <person name="Martin L.B.B."/>
            <person name="Misra R.C."/>
            <person name="Kikuchi S."/>
            <person name="Rejzek M."/>
            <person name="Martin A.C."/>
            <person name="Harkess A."/>
            <person name="Leebens-Mack J."/>
            <person name="Louveau T."/>
            <person name="Stephenson M.J."/>
            <person name="Osbourn A."/>
        </authorList>
    </citation>
    <scope>NUCLEOTIDE SEQUENCE</scope>
    <source>
        <strain evidence="6">S10</strain>
    </source>
</reference>
<dbReference type="InterPro" id="IPR042197">
    <property type="entry name" value="Apaf_helical"/>
</dbReference>
<keyword evidence="1" id="KW-0547">Nucleotide-binding</keyword>
<keyword evidence="4" id="KW-0175">Coiled coil</keyword>
<evidence type="ECO:0000256" key="2">
    <source>
        <dbReference type="ARBA" id="ARBA00022821"/>
    </source>
</evidence>
<feature type="domain" description="NB-ARC" evidence="5">
    <location>
        <begin position="156"/>
        <end position="320"/>
    </location>
</feature>
<dbReference type="InterPro" id="IPR002182">
    <property type="entry name" value="NB-ARC"/>
</dbReference>
<accession>A0AAD7LM98</accession>
<dbReference type="Proteomes" id="UP001163823">
    <property type="component" value="Chromosome 8"/>
</dbReference>
<dbReference type="GO" id="GO:0043531">
    <property type="term" value="F:ADP binding"/>
    <property type="evidence" value="ECO:0007669"/>
    <property type="project" value="InterPro"/>
</dbReference>
<comment type="caution">
    <text evidence="6">The sequence shown here is derived from an EMBL/GenBank/DDBJ whole genome shotgun (WGS) entry which is preliminary data.</text>
</comment>
<proteinExistence type="predicted"/>
<evidence type="ECO:0000256" key="1">
    <source>
        <dbReference type="ARBA" id="ARBA00022741"/>
    </source>
</evidence>
<keyword evidence="3" id="KW-0067">ATP-binding</keyword>
<organism evidence="6 7">
    <name type="scientific">Quillaja saponaria</name>
    <name type="common">Soap bark tree</name>
    <dbReference type="NCBI Taxonomy" id="32244"/>
    <lineage>
        <taxon>Eukaryota</taxon>
        <taxon>Viridiplantae</taxon>
        <taxon>Streptophyta</taxon>
        <taxon>Embryophyta</taxon>
        <taxon>Tracheophyta</taxon>
        <taxon>Spermatophyta</taxon>
        <taxon>Magnoliopsida</taxon>
        <taxon>eudicotyledons</taxon>
        <taxon>Gunneridae</taxon>
        <taxon>Pentapetalae</taxon>
        <taxon>rosids</taxon>
        <taxon>fabids</taxon>
        <taxon>Fabales</taxon>
        <taxon>Quillajaceae</taxon>
        <taxon>Quillaja</taxon>
    </lineage>
</organism>
<sequence length="375" mass="42242">MAAILISIVAKIAEYPVEPILRQISYVINFNKNVNNLGDQAQKLQALKQQVNQAIESARRNGEVIEAEVQSWLSNVDEIIEKVEIILDQSKANKNCLSGFCPNCIFHYRVSRTSTKKAIVVAELQEQGYFNRVSYRPPLPSIEFSSSKDFLSFSHKETVNQIMDALKDDNIDVIALHGVRGIGKTALAKEVGKQAKELKLIDQVVMALVSSKTPELKLIQGQLADMLGLKFQEESTAGRARRLYKRLKIEKKILIILDDVWGELDLEAIGIPFAIDHKGCKILLTTKNEAVCRNIGVRPKQILFNALSEDESWTLFKSSAGDIVESPTFNPVAKDIVLNCKGLPLMLVKFGKSLRNKRLEEWRDLCRQISKFEDF</sequence>
<protein>
    <submittedName>
        <fullName evidence="6">Disease resistance protein</fullName>
    </submittedName>
</protein>
<dbReference type="PRINTS" id="PR00364">
    <property type="entry name" value="DISEASERSIST"/>
</dbReference>
<keyword evidence="2" id="KW-0611">Plant defense</keyword>